<name>A0A0N8NTV6_9CLOT</name>
<dbReference type="SUPFAM" id="SSF55021">
    <property type="entry name" value="ACT-like"/>
    <property type="match status" value="1"/>
</dbReference>
<sequence>MELKYYIIEGSVLPEVFKKVVEVKKLLETDMKMSINTACKNVDISRSTYYKYKDSVFEFYENKRAKIVTFSLNVQHVPGVLSNILETIAESQANVLTINQNIPINGMALIVISMETVKMTRGVEDLINSLRNIDEVRKIDILSRS</sequence>
<dbReference type="InterPro" id="IPR045865">
    <property type="entry name" value="ACT-like_dom_sf"/>
</dbReference>
<dbReference type="PROSITE" id="PS51671">
    <property type="entry name" value="ACT"/>
    <property type="match status" value="1"/>
</dbReference>
<evidence type="ECO:0000313" key="3">
    <source>
        <dbReference type="EMBL" id="KPU45896.1"/>
    </source>
</evidence>
<dbReference type="HAMAP" id="MF_00707">
    <property type="entry name" value="UPF0735"/>
    <property type="match status" value="1"/>
</dbReference>
<evidence type="ECO:0000313" key="4">
    <source>
        <dbReference type="Proteomes" id="UP000050326"/>
    </source>
</evidence>
<dbReference type="STRING" id="36849.OXPF_03640"/>
<organism evidence="3 4">
    <name type="scientific">Oxobacter pfennigii</name>
    <dbReference type="NCBI Taxonomy" id="36849"/>
    <lineage>
        <taxon>Bacteria</taxon>
        <taxon>Bacillati</taxon>
        <taxon>Bacillota</taxon>
        <taxon>Clostridia</taxon>
        <taxon>Eubacteriales</taxon>
        <taxon>Clostridiaceae</taxon>
        <taxon>Oxobacter</taxon>
    </lineage>
</organism>
<reference evidence="3 4" key="1">
    <citation type="submission" date="2015-09" db="EMBL/GenBank/DDBJ databases">
        <title>Genome sequence of Oxobacter pfennigii DSM 3222.</title>
        <authorList>
            <person name="Poehlein A."/>
            <person name="Bengelsdorf F.R."/>
            <person name="Schiel-Bengelsdorf B."/>
            <person name="Duerre P."/>
            <person name="Daniel R."/>
        </authorList>
    </citation>
    <scope>NUCLEOTIDE SEQUENCE [LARGE SCALE GENOMIC DNA]</scope>
    <source>
        <strain evidence="3 4">DSM 3222</strain>
    </source>
</reference>
<dbReference type="Proteomes" id="UP000050326">
    <property type="component" value="Unassembled WGS sequence"/>
</dbReference>
<dbReference type="NCBIfam" id="NF003361">
    <property type="entry name" value="PRK04435.1"/>
    <property type="match status" value="1"/>
</dbReference>
<dbReference type="OrthoDB" id="9788773at2"/>
<dbReference type="Pfam" id="PF13291">
    <property type="entry name" value="ACT_4"/>
    <property type="match status" value="1"/>
</dbReference>
<evidence type="ECO:0000259" key="2">
    <source>
        <dbReference type="PROSITE" id="PS51671"/>
    </source>
</evidence>
<dbReference type="InterPro" id="IPR008310">
    <property type="entry name" value="UPF0735_ACT_dom-cont"/>
</dbReference>
<evidence type="ECO:0000256" key="1">
    <source>
        <dbReference type="HAMAP-Rule" id="MF_00707"/>
    </source>
</evidence>
<dbReference type="Gene3D" id="3.30.70.260">
    <property type="match status" value="1"/>
</dbReference>
<feature type="domain" description="ACT" evidence="2">
    <location>
        <begin position="69"/>
        <end position="144"/>
    </location>
</feature>
<comment type="caution">
    <text evidence="3">The sequence shown here is derived from an EMBL/GenBank/DDBJ whole genome shotgun (WGS) entry which is preliminary data.</text>
</comment>
<dbReference type="AlphaFoldDB" id="A0A0N8NTV6"/>
<dbReference type="RefSeq" id="WP_054873514.1">
    <property type="nucleotide sequence ID" value="NZ_LKET01000016.1"/>
</dbReference>
<accession>A0A0N8NTV6</accession>
<proteinExistence type="inferred from homology"/>
<gene>
    <name evidence="3" type="ORF">OXPF_03640</name>
</gene>
<protein>
    <recommendedName>
        <fullName evidence="1">UPF0735 ACT domain-containing protein OXPF_03640</fullName>
    </recommendedName>
</protein>
<dbReference type="EMBL" id="LKET01000016">
    <property type="protein sequence ID" value="KPU45896.1"/>
    <property type="molecule type" value="Genomic_DNA"/>
</dbReference>
<dbReference type="PIRSF" id="PIRSF025624">
    <property type="entry name" value="ACT_PheB"/>
    <property type="match status" value="1"/>
</dbReference>
<comment type="similarity">
    <text evidence="1">Belongs to the UPF0735 family.</text>
</comment>
<dbReference type="InterPro" id="IPR002912">
    <property type="entry name" value="ACT_dom"/>
</dbReference>
<keyword evidence="4" id="KW-1185">Reference proteome</keyword>